<accession>A0A7J6WV40</accession>
<dbReference type="EMBL" id="JABWDY010010584">
    <property type="protein sequence ID" value="KAF5200588.1"/>
    <property type="molecule type" value="Genomic_DNA"/>
</dbReference>
<feature type="region of interest" description="Disordered" evidence="1">
    <location>
        <begin position="53"/>
        <end position="73"/>
    </location>
</feature>
<dbReference type="AlphaFoldDB" id="A0A7J6WV40"/>
<comment type="caution">
    <text evidence="2">The sequence shown here is derived from an EMBL/GenBank/DDBJ whole genome shotgun (WGS) entry which is preliminary data.</text>
</comment>
<proteinExistence type="predicted"/>
<sequence length="130" mass="14018">MTLETELCNQVCQSTEVVNGFYIGSIFFSKEECFPTTTPAIDVVNGSKDIAQPLTSSSGEDENISNNSLTQVETTSVAGEEAEIVFNNESTEIATDSSQTETIEPVSHETRVPDQGGEKAYRGKKALFLG</sequence>
<evidence type="ECO:0000313" key="3">
    <source>
        <dbReference type="Proteomes" id="UP000554482"/>
    </source>
</evidence>
<feature type="compositionally biased region" description="Polar residues" evidence="1">
    <location>
        <begin position="93"/>
        <end position="102"/>
    </location>
</feature>
<gene>
    <name evidence="2" type="ORF">FRX31_009830</name>
</gene>
<evidence type="ECO:0000313" key="2">
    <source>
        <dbReference type="EMBL" id="KAF5200588.1"/>
    </source>
</evidence>
<reference evidence="2 3" key="1">
    <citation type="submission" date="2020-06" db="EMBL/GenBank/DDBJ databases">
        <title>Transcriptomic and genomic resources for Thalictrum thalictroides and T. hernandezii: Facilitating candidate gene discovery in an emerging model plant lineage.</title>
        <authorList>
            <person name="Arias T."/>
            <person name="Riano-Pachon D.M."/>
            <person name="Di Stilio V.S."/>
        </authorList>
    </citation>
    <scope>NUCLEOTIDE SEQUENCE [LARGE SCALE GENOMIC DNA]</scope>
    <source>
        <strain evidence="3">cv. WT478/WT964</strain>
        <tissue evidence="2">Leaves</tissue>
    </source>
</reference>
<feature type="compositionally biased region" description="Basic and acidic residues" evidence="1">
    <location>
        <begin position="106"/>
        <end position="119"/>
    </location>
</feature>
<keyword evidence="3" id="KW-1185">Reference proteome</keyword>
<protein>
    <submittedName>
        <fullName evidence="2">Uncharacterized protein</fullName>
    </submittedName>
</protein>
<name>A0A7J6WV40_THATH</name>
<dbReference type="Proteomes" id="UP000554482">
    <property type="component" value="Unassembled WGS sequence"/>
</dbReference>
<feature type="region of interest" description="Disordered" evidence="1">
    <location>
        <begin position="93"/>
        <end position="119"/>
    </location>
</feature>
<organism evidence="2 3">
    <name type="scientific">Thalictrum thalictroides</name>
    <name type="common">Rue-anemone</name>
    <name type="synonym">Anemone thalictroides</name>
    <dbReference type="NCBI Taxonomy" id="46969"/>
    <lineage>
        <taxon>Eukaryota</taxon>
        <taxon>Viridiplantae</taxon>
        <taxon>Streptophyta</taxon>
        <taxon>Embryophyta</taxon>
        <taxon>Tracheophyta</taxon>
        <taxon>Spermatophyta</taxon>
        <taxon>Magnoliopsida</taxon>
        <taxon>Ranunculales</taxon>
        <taxon>Ranunculaceae</taxon>
        <taxon>Thalictroideae</taxon>
        <taxon>Thalictrum</taxon>
    </lineage>
</organism>
<evidence type="ECO:0000256" key="1">
    <source>
        <dbReference type="SAM" id="MobiDB-lite"/>
    </source>
</evidence>